<dbReference type="KEGG" id="gry:D7I44_05680"/>
<dbReference type="RefSeq" id="WP_120788598.1">
    <property type="nucleotide sequence ID" value="NZ_CP032624.1"/>
</dbReference>
<name>A0A387BQ20_9MICO</name>
<dbReference type="Pfam" id="PF17863">
    <property type="entry name" value="AAA_lid_2"/>
    <property type="match status" value="1"/>
</dbReference>
<dbReference type="Pfam" id="PF07726">
    <property type="entry name" value="AAA_3"/>
    <property type="match status" value="1"/>
</dbReference>
<protein>
    <submittedName>
        <fullName evidence="6">MoxR family ATPase</fullName>
    </submittedName>
</protein>
<dbReference type="InterPro" id="IPR027417">
    <property type="entry name" value="P-loop_NTPase"/>
</dbReference>
<dbReference type="PANTHER" id="PTHR42759">
    <property type="entry name" value="MOXR FAMILY PROTEIN"/>
    <property type="match status" value="1"/>
</dbReference>
<comment type="similarity">
    <text evidence="3">Belongs to the MoxR family.</text>
</comment>
<evidence type="ECO:0000256" key="3">
    <source>
        <dbReference type="ARBA" id="ARBA00061607"/>
    </source>
</evidence>
<dbReference type="SUPFAM" id="SSF52540">
    <property type="entry name" value="P-loop containing nucleoside triphosphate hydrolases"/>
    <property type="match status" value="1"/>
</dbReference>
<evidence type="ECO:0000313" key="6">
    <source>
        <dbReference type="EMBL" id="AYG03066.1"/>
    </source>
</evidence>
<reference evidence="6 7" key="1">
    <citation type="submission" date="2018-09" db="EMBL/GenBank/DDBJ databases">
        <title>Genome sequencing of strain 2DFW10M-5.</title>
        <authorList>
            <person name="Heo J."/>
            <person name="Kim S.-J."/>
            <person name="Kwon S.-W."/>
        </authorList>
    </citation>
    <scope>NUCLEOTIDE SEQUENCE [LARGE SCALE GENOMIC DNA]</scope>
    <source>
        <strain evidence="6 7">2DFW10M-5</strain>
    </source>
</reference>
<dbReference type="PANTHER" id="PTHR42759:SF5">
    <property type="entry name" value="METHANOL DEHYDROGENASE REGULATOR"/>
    <property type="match status" value="1"/>
</dbReference>
<evidence type="ECO:0000256" key="2">
    <source>
        <dbReference type="ARBA" id="ARBA00022840"/>
    </source>
</evidence>
<dbReference type="Gene3D" id="1.10.8.80">
    <property type="entry name" value="Magnesium chelatase subunit I, C-Terminal domain"/>
    <property type="match status" value="1"/>
</dbReference>
<keyword evidence="2" id="KW-0067">ATP-binding</keyword>
<accession>A0A387BQ20</accession>
<feature type="domain" description="ChlI/MoxR AAA lid" evidence="5">
    <location>
        <begin position="238"/>
        <end position="308"/>
    </location>
</feature>
<feature type="domain" description="ATPase AAA-3" evidence="4">
    <location>
        <begin position="45"/>
        <end position="175"/>
    </location>
</feature>
<dbReference type="GO" id="GO:0005524">
    <property type="term" value="F:ATP binding"/>
    <property type="evidence" value="ECO:0007669"/>
    <property type="project" value="UniProtKB-KW"/>
</dbReference>
<dbReference type="InterPro" id="IPR011703">
    <property type="entry name" value="ATPase_AAA-3"/>
</dbReference>
<dbReference type="GO" id="GO:0016887">
    <property type="term" value="F:ATP hydrolysis activity"/>
    <property type="evidence" value="ECO:0007669"/>
    <property type="project" value="InterPro"/>
</dbReference>
<evidence type="ECO:0000313" key="7">
    <source>
        <dbReference type="Proteomes" id="UP000275069"/>
    </source>
</evidence>
<dbReference type="FunFam" id="3.40.50.300:FF:000640">
    <property type="entry name" value="MoxR family ATPase"/>
    <property type="match status" value="1"/>
</dbReference>
<sequence>MPVSQEQADWFADAVAQLIANLDQAILGKHEVIKLVVTSMLTGGHVLLEDVPGTGKTVLAKSLANSIEGSQSRIQFTPDLLPSDVTGVTIYDQSSGSFQFHPGPVFASVVLADEINRASPKTQSALLEVMEEGVVTVDGTPHPVGTPFMVIATQNPVEQAGTYSLPEAQLDRFLIKTSLGYPDRQTTVNLLLDSQNRTRSDAVKPIIQASVIASMTQLAAEVHADAAVMTYLSDIVERTRQDSDASLGVSIRGALALARAAKVWALTDRRSYVTPDDIQELAVPVLAHRIILDPEAEFTGVTGANVVERALAAVAPPTTRVA</sequence>
<proteinExistence type="inferred from homology"/>
<keyword evidence="7" id="KW-1185">Reference proteome</keyword>
<dbReference type="Gene3D" id="3.40.50.300">
    <property type="entry name" value="P-loop containing nucleotide triphosphate hydrolases"/>
    <property type="match status" value="1"/>
</dbReference>
<organism evidence="6 7">
    <name type="scientific">Gryllotalpicola protaetiae</name>
    <dbReference type="NCBI Taxonomy" id="2419771"/>
    <lineage>
        <taxon>Bacteria</taxon>
        <taxon>Bacillati</taxon>
        <taxon>Actinomycetota</taxon>
        <taxon>Actinomycetes</taxon>
        <taxon>Micrococcales</taxon>
        <taxon>Microbacteriaceae</taxon>
        <taxon>Gryllotalpicola</taxon>
    </lineage>
</organism>
<keyword evidence="1" id="KW-0547">Nucleotide-binding</keyword>
<evidence type="ECO:0000256" key="1">
    <source>
        <dbReference type="ARBA" id="ARBA00022741"/>
    </source>
</evidence>
<evidence type="ECO:0000259" key="4">
    <source>
        <dbReference type="Pfam" id="PF07726"/>
    </source>
</evidence>
<dbReference type="AlphaFoldDB" id="A0A387BQ20"/>
<gene>
    <name evidence="6" type="ORF">D7I44_05680</name>
</gene>
<evidence type="ECO:0000259" key="5">
    <source>
        <dbReference type="Pfam" id="PF17863"/>
    </source>
</evidence>
<dbReference type="InterPro" id="IPR041628">
    <property type="entry name" value="ChlI/MoxR_AAA_lid"/>
</dbReference>
<dbReference type="EMBL" id="CP032624">
    <property type="protein sequence ID" value="AYG03066.1"/>
    <property type="molecule type" value="Genomic_DNA"/>
</dbReference>
<dbReference type="OrthoDB" id="9808397at2"/>
<dbReference type="Proteomes" id="UP000275069">
    <property type="component" value="Chromosome"/>
</dbReference>
<dbReference type="InterPro" id="IPR050764">
    <property type="entry name" value="CbbQ/NirQ/NorQ/GpvN"/>
</dbReference>
<dbReference type="PIRSF" id="PIRSF002849">
    <property type="entry name" value="AAA_ATPase_chaperone_MoxR_prd"/>
    <property type="match status" value="1"/>
</dbReference>
<dbReference type="CDD" id="cd00009">
    <property type="entry name" value="AAA"/>
    <property type="match status" value="1"/>
</dbReference>